<dbReference type="EMBL" id="CP015225">
    <property type="protein sequence ID" value="AMZ70390.1"/>
    <property type="molecule type" value="Genomic_DNA"/>
</dbReference>
<gene>
    <name evidence="1" type="ORF">TK06_04470</name>
</gene>
<dbReference type="AlphaFoldDB" id="A0A159ZTU4"/>
<organism evidence="1 2">
    <name type="scientific">Pseudomonas fluorescens</name>
    <dbReference type="NCBI Taxonomy" id="294"/>
    <lineage>
        <taxon>Bacteria</taxon>
        <taxon>Pseudomonadati</taxon>
        <taxon>Pseudomonadota</taxon>
        <taxon>Gammaproteobacteria</taxon>
        <taxon>Pseudomonadales</taxon>
        <taxon>Pseudomonadaceae</taxon>
        <taxon>Pseudomonas</taxon>
    </lineage>
</organism>
<reference evidence="2" key="1">
    <citation type="submission" date="2016-04" db="EMBL/GenBank/DDBJ databases">
        <authorList>
            <person name="Ray J."/>
            <person name="Price M."/>
            <person name="Deutschbauer A."/>
        </authorList>
    </citation>
    <scope>NUCLEOTIDE SEQUENCE [LARGE SCALE GENOMIC DNA]</scope>
    <source>
        <strain evidence="2">FW300-N2E2</strain>
    </source>
</reference>
<name>A0A159ZTU4_PSEFL</name>
<accession>A0A159ZTU4</accession>
<dbReference type="Proteomes" id="UP000076083">
    <property type="component" value="Chromosome"/>
</dbReference>
<dbReference type="RefSeq" id="WP_063321011.1">
    <property type="nucleotide sequence ID" value="NZ_CP015225.1"/>
</dbReference>
<evidence type="ECO:0000313" key="1">
    <source>
        <dbReference type="EMBL" id="AMZ70390.1"/>
    </source>
</evidence>
<sequence>MVDAAVVERVLCVVDRCLKGQFPDDYYKRCLYASFGVHGLLQAMGRSPAVVGGDFLAFVVSRDQRQATMQGYASDSGGHSHYWIELDGAIIDLGTYYLPIGSSFPASEMPALFWDTGYRMPKGLRYAPEACYSSPEVAHLEPHIIEKMEPFLAACHARMAQPLVKPKIGKWLVTSPSSIKKAAIKGDVWARAVMRYESMPAEPLPI</sequence>
<proteinExistence type="predicted"/>
<protein>
    <submittedName>
        <fullName evidence="1">Uncharacterized protein</fullName>
    </submittedName>
</protein>
<evidence type="ECO:0000313" key="2">
    <source>
        <dbReference type="Proteomes" id="UP000076083"/>
    </source>
</evidence>
<reference evidence="1 2" key="2">
    <citation type="journal article" date="2018" name="Nature">
        <title>Mutant phenotypes for thousands of bacterial genes of unknown function.</title>
        <authorList>
            <person name="Price M.N."/>
            <person name="Wetmore K.M."/>
            <person name="Waters R.J."/>
            <person name="Callaghan M."/>
            <person name="Ray J."/>
            <person name="Liu H."/>
            <person name="Kuehl J.V."/>
            <person name="Melnyk R.A."/>
            <person name="Lamson J.S."/>
            <person name="Suh Y."/>
            <person name="Carlson H.K."/>
            <person name="Esquivel Z."/>
            <person name="Sadeeshkumar H."/>
            <person name="Chakraborty R."/>
            <person name="Zane G.M."/>
            <person name="Rubin B.E."/>
            <person name="Wall J.D."/>
            <person name="Visel A."/>
            <person name="Bristow J."/>
            <person name="Blow M.J."/>
            <person name="Arkin A.P."/>
            <person name="Deutschbauer A.M."/>
        </authorList>
    </citation>
    <scope>NUCLEOTIDE SEQUENCE [LARGE SCALE GENOMIC DNA]</scope>
    <source>
        <strain evidence="1 2">FW300-N2E2</strain>
    </source>
</reference>